<evidence type="ECO:0000313" key="5">
    <source>
        <dbReference type="Proteomes" id="UP000298274"/>
    </source>
</evidence>
<reference evidence="5" key="1">
    <citation type="submission" date="2019-04" db="EMBL/GenBank/DDBJ databases">
        <title>Complete genome sequence of Pseudomonas veronii strain PVy, a versatile degrader capable of using multiple contaminants as sole carbon sources.</title>
        <authorList>
            <person name="Lopez-Echartea E."/>
            <person name="Ridl J."/>
            <person name="Pajer P."/>
            <person name="Strejcek M."/>
            <person name="Suman J."/>
            <person name="Uhlik O."/>
        </authorList>
    </citation>
    <scope>NUCLEOTIDE SEQUENCE [LARGE SCALE GENOMIC DNA]</scope>
    <source>
        <strain evidence="5">Pvy</strain>
    </source>
</reference>
<dbReference type="InterPro" id="IPR036249">
    <property type="entry name" value="Thioredoxin-like_sf"/>
</dbReference>
<accession>A0A4P7YAK1</accession>
<dbReference type="RefSeq" id="WP_046483004.1">
    <property type="nucleotide sequence ID" value="NZ_CP039631.3"/>
</dbReference>
<keyword evidence="2" id="KW-0472">Membrane</keyword>
<protein>
    <submittedName>
        <fullName evidence="4">Thioredoxin domain-containing protein</fullName>
    </submittedName>
</protein>
<dbReference type="CDD" id="cd02972">
    <property type="entry name" value="DsbA_family"/>
    <property type="match status" value="1"/>
</dbReference>
<sequence>MPSPTFLLYRRWPCGVWLLGWVIAGLLVLVLWLLSWADESHESTHTSDATAAQHPAGPPWRYGGMNARFTIVEYADLECPYCKAYDPILRHWIDQHPEVNLQWHHLPLAMHEPAATQQARLAECIGESHGHDAFWQAISWIYQHTRSDGQGLPPDTEYPGQDPTVQACLASKRPDTIIQRQANEARHGGVSATPTLRLIDHHSGQSLTLAGPAEGDALLSALDLLVANGTAPSTARPHHQMPADVVGDMPR</sequence>
<dbReference type="Proteomes" id="UP000298274">
    <property type="component" value="Chromosome"/>
</dbReference>
<evidence type="ECO:0000313" key="4">
    <source>
        <dbReference type="EMBL" id="QCG68362.1"/>
    </source>
</evidence>
<proteinExistence type="predicted"/>
<feature type="domain" description="Thioredoxin-like fold" evidence="3">
    <location>
        <begin position="61"/>
        <end position="203"/>
    </location>
</feature>
<dbReference type="AlphaFoldDB" id="A0A4P7YAK1"/>
<evidence type="ECO:0000259" key="3">
    <source>
        <dbReference type="Pfam" id="PF13462"/>
    </source>
</evidence>
<keyword evidence="2" id="KW-1133">Transmembrane helix</keyword>
<dbReference type="Pfam" id="PF13462">
    <property type="entry name" value="Thioredoxin_4"/>
    <property type="match status" value="1"/>
</dbReference>
<dbReference type="EMBL" id="CP039631">
    <property type="protein sequence ID" value="QCG68362.1"/>
    <property type="molecule type" value="Genomic_DNA"/>
</dbReference>
<feature type="region of interest" description="Disordered" evidence="1">
    <location>
        <begin position="231"/>
        <end position="251"/>
    </location>
</feature>
<dbReference type="Gene3D" id="3.40.30.10">
    <property type="entry name" value="Glutaredoxin"/>
    <property type="match status" value="1"/>
</dbReference>
<keyword evidence="2" id="KW-0812">Transmembrane</keyword>
<feature type="transmembrane region" description="Helical" evidence="2">
    <location>
        <begin position="12"/>
        <end position="34"/>
    </location>
</feature>
<organism evidence="4 5">
    <name type="scientific">Pseudomonas veronii</name>
    <dbReference type="NCBI Taxonomy" id="76761"/>
    <lineage>
        <taxon>Bacteria</taxon>
        <taxon>Pseudomonadati</taxon>
        <taxon>Pseudomonadota</taxon>
        <taxon>Gammaproteobacteria</taxon>
        <taxon>Pseudomonadales</taxon>
        <taxon>Pseudomonadaceae</taxon>
        <taxon>Pseudomonas</taxon>
    </lineage>
</organism>
<evidence type="ECO:0000256" key="2">
    <source>
        <dbReference type="SAM" id="Phobius"/>
    </source>
</evidence>
<evidence type="ECO:0000256" key="1">
    <source>
        <dbReference type="SAM" id="MobiDB-lite"/>
    </source>
</evidence>
<name>A0A4P7YAK1_PSEVE</name>
<gene>
    <name evidence="4" type="ORF">E4167_31500</name>
</gene>
<dbReference type="SUPFAM" id="SSF52833">
    <property type="entry name" value="Thioredoxin-like"/>
    <property type="match status" value="1"/>
</dbReference>
<dbReference type="InterPro" id="IPR012336">
    <property type="entry name" value="Thioredoxin-like_fold"/>
</dbReference>